<sequence>MARRILGSKQHEAAVCLHRLLGLRDEEFSIVVKETVESLEHIARGQVELI</sequence>
<proteinExistence type="predicted"/>
<dbReference type="Proteomes" id="UP000828390">
    <property type="component" value="Unassembled WGS sequence"/>
</dbReference>
<keyword evidence="2" id="KW-1185">Reference proteome</keyword>
<reference evidence="1" key="1">
    <citation type="journal article" date="2019" name="bioRxiv">
        <title>The Genome of the Zebra Mussel, Dreissena polymorpha: A Resource for Invasive Species Research.</title>
        <authorList>
            <person name="McCartney M.A."/>
            <person name="Auch B."/>
            <person name="Kono T."/>
            <person name="Mallez S."/>
            <person name="Zhang Y."/>
            <person name="Obille A."/>
            <person name="Becker A."/>
            <person name="Abrahante J.E."/>
            <person name="Garbe J."/>
            <person name="Badalamenti J.P."/>
            <person name="Herman A."/>
            <person name="Mangelson H."/>
            <person name="Liachko I."/>
            <person name="Sullivan S."/>
            <person name="Sone E.D."/>
            <person name="Koren S."/>
            <person name="Silverstein K.A.T."/>
            <person name="Beckman K.B."/>
            <person name="Gohl D.M."/>
        </authorList>
    </citation>
    <scope>NUCLEOTIDE SEQUENCE</scope>
    <source>
        <strain evidence="1">Duluth1</strain>
        <tissue evidence="1">Whole animal</tissue>
    </source>
</reference>
<organism evidence="1 2">
    <name type="scientific">Dreissena polymorpha</name>
    <name type="common">Zebra mussel</name>
    <name type="synonym">Mytilus polymorpha</name>
    <dbReference type="NCBI Taxonomy" id="45954"/>
    <lineage>
        <taxon>Eukaryota</taxon>
        <taxon>Metazoa</taxon>
        <taxon>Spiralia</taxon>
        <taxon>Lophotrochozoa</taxon>
        <taxon>Mollusca</taxon>
        <taxon>Bivalvia</taxon>
        <taxon>Autobranchia</taxon>
        <taxon>Heteroconchia</taxon>
        <taxon>Euheterodonta</taxon>
        <taxon>Imparidentia</taxon>
        <taxon>Neoheterodontei</taxon>
        <taxon>Myida</taxon>
        <taxon>Dreissenoidea</taxon>
        <taxon>Dreissenidae</taxon>
        <taxon>Dreissena</taxon>
    </lineage>
</organism>
<gene>
    <name evidence="1" type="ORF">DPMN_054928</name>
</gene>
<dbReference type="EMBL" id="JAIWYP010000012">
    <property type="protein sequence ID" value="KAH3728965.1"/>
    <property type="molecule type" value="Genomic_DNA"/>
</dbReference>
<evidence type="ECO:0000313" key="1">
    <source>
        <dbReference type="EMBL" id="KAH3728965.1"/>
    </source>
</evidence>
<dbReference type="AlphaFoldDB" id="A0A9D4HS25"/>
<reference evidence="1" key="2">
    <citation type="submission" date="2020-11" db="EMBL/GenBank/DDBJ databases">
        <authorList>
            <person name="McCartney M.A."/>
            <person name="Auch B."/>
            <person name="Kono T."/>
            <person name="Mallez S."/>
            <person name="Becker A."/>
            <person name="Gohl D.M."/>
            <person name="Silverstein K.A.T."/>
            <person name="Koren S."/>
            <person name="Bechman K.B."/>
            <person name="Herman A."/>
            <person name="Abrahante J.E."/>
            <person name="Garbe J."/>
        </authorList>
    </citation>
    <scope>NUCLEOTIDE SEQUENCE</scope>
    <source>
        <strain evidence="1">Duluth1</strain>
        <tissue evidence="1">Whole animal</tissue>
    </source>
</reference>
<evidence type="ECO:0000313" key="2">
    <source>
        <dbReference type="Proteomes" id="UP000828390"/>
    </source>
</evidence>
<comment type="caution">
    <text evidence="1">The sequence shown here is derived from an EMBL/GenBank/DDBJ whole genome shotgun (WGS) entry which is preliminary data.</text>
</comment>
<accession>A0A9D4HS25</accession>
<protein>
    <submittedName>
        <fullName evidence="1">Uncharacterized protein</fullName>
    </submittedName>
</protein>
<name>A0A9D4HS25_DREPO</name>